<sequence length="207" mass="22309">MDGRGAHGDGRSASFEDTKAKPDADRARRDLKHALDMVVLRAARRAVERATFRLNRPAISPGSRKAGRVTDCFEACEPLRDGEEWLSGPWAVAGYLGALAETLAALRIGEESGGREVWPADAFDRLLFNRFSADVRMPSGVASTSPNRLSAPSTSPRFSGRRSYLVVDRNSSPRRSRSPTNGCAELGANIIVAPRTAKGTPGRTSLS</sequence>
<evidence type="ECO:0000313" key="2">
    <source>
        <dbReference type="EMBL" id="SDZ21764.1"/>
    </source>
</evidence>
<dbReference type="Proteomes" id="UP000199529">
    <property type="component" value="Unassembled WGS sequence"/>
</dbReference>
<feature type="region of interest" description="Disordered" evidence="1">
    <location>
        <begin position="139"/>
        <end position="163"/>
    </location>
</feature>
<keyword evidence="3" id="KW-1185">Reference proteome</keyword>
<dbReference type="EMBL" id="FNOK01000052">
    <property type="protein sequence ID" value="SDZ21764.1"/>
    <property type="molecule type" value="Genomic_DNA"/>
</dbReference>
<name>A0A1H3R7K3_9PSEU</name>
<proteinExistence type="predicted"/>
<evidence type="ECO:0000256" key="1">
    <source>
        <dbReference type="SAM" id="MobiDB-lite"/>
    </source>
</evidence>
<feature type="compositionally biased region" description="Polar residues" evidence="1">
    <location>
        <begin position="141"/>
        <end position="157"/>
    </location>
</feature>
<dbReference type="AlphaFoldDB" id="A0A1H3R7K3"/>
<evidence type="ECO:0000313" key="3">
    <source>
        <dbReference type="Proteomes" id="UP000199529"/>
    </source>
</evidence>
<organism evidence="2 3">
    <name type="scientific">Saccharopolyspora shandongensis</name>
    <dbReference type="NCBI Taxonomy" id="418495"/>
    <lineage>
        <taxon>Bacteria</taxon>
        <taxon>Bacillati</taxon>
        <taxon>Actinomycetota</taxon>
        <taxon>Actinomycetes</taxon>
        <taxon>Pseudonocardiales</taxon>
        <taxon>Pseudonocardiaceae</taxon>
        <taxon>Saccharopolyspora</taxon>
    </lineage>
</organism>
<gene>
    <name evidence="2" type="ORF">SAMN05216215_105240</name>
</gene>
<reference evidence="3" key="1">
    <citation type="submission" date="2016-10" db="EMBL/GenBank/DDBJ databases">
        <authorList>
            <person name="Varghese N."/>
            <person name="Submissions S."/>
        </authorList>
    </citation>
    <scope>NUCLEOTIDE SEQUENCE [LARGE SCALE GENOMIC DNA]</scope>
    <source>
        <strain evidence="3">CGMCC 4.3530</strain>
    </source>
</reference>
<accession>A0A1H3R7K3</accession>
<protein>
    <submittedName>
        <fullName evidence="2">Uncharacterized protein</fullName>
    </submittedName>
</protein>
<feature type="region of interest" description="Disordered" evidence="1">
    <location>
        <begin position="1"/>
        <end position="26"/>
    </location>
</feature>
<dbReference type="STRING" id="418495.SAMN05216215_105240"/>